<feature type="signal peptide" evidence="1">
    <location>
        <begin position="1"/>
        <end position="20"/>
    </location>
</feature>
<comment type="caution">
    <text evidence="2">The sequence shown here is derived from an EMBL/GenBank/DDBJ whole genome shotgun (WGS) entry which is preliminary data.</text>
</comment>
<evidence type="ECO:0000256" key="1">
    <source>
        <dbReference type="SAM" id="SignalP"/>
    </source>
</evidence>
<accession>A0AA40CUW7</accession>
<organism evidence="2 3">
    <name type="scientific">Cercophora newfieldiana</name>
    <dbReference type="NCBI Taxonomy" id="92897"/>
    <lineage>
        <taxon>Eukaryota</taxon>
        <taxon>Fungi</taxon>
        <taxon>Dikarya</taxon>
        <taxon>Ascomycota</taxon>
        <taxon>Pezizomycotina</taxon>
        <taxon>Sordariomycetes</taxon>
        <taxon>Sordariomycetidae</taxon>
        <taxon>Sordariales</taxon>
        <taxon>Lasiosphaeriaceae</taxon>
        <taxon>Cercophora</taxon>
    </lineage>
</organism>
<feature type="chain" id="PRO_5041252219" evidence="1">
    <location>
        <begin position="21"/>
        <end position="137"/>
    </location>
</feature>
<sequence>MRFSLSHLFAALFAVQSVAAIPTNNTRAGHHWIRSDLADPEPCQVNAVARDTWEEWGLQRYRTTFSATGIDPAGYCDLWAYFDPGSNVQCGYEDQVDGGWWRVNVSVLKEVGEDQCWKMLVYTRYQWKASNGCVVGW</sequence>
<reference evidence="2" key="1">
    <citation type="submission" date="2023-06" db="EMBL/GenBank/DDBJ databases">
        <title>Genome-scale phylogeny and comparative genomics of the fungal order Sordariales.</title>
        <authorList>
            <consortium name="Lawrence Berkeley National Laboratory"/>
            <person name="Hensen N."/>
            <person name="Bonometti L."/>
            <person name="Westerberg I."/>
            <person name="Brannstrom I.O."/>
            <person name="Guillou S."/>
            <person name="Cros-Aarteil S."/>
            <person name="Calhoun S."/>
            <person name="Haridas S."/>
            <person name="Kuo A."/>
            <person name="Mondo S."/>
            <person name="Pangilinan J."/>
            <person name="Riley R."/>
            <person name="Labutti K."/>
            <person name="Andreopoulos B."/>
            <person name="Lipzen A."/>
            <person name="Chen C."/>
            <person name="Yanf M."/>
            <person name="Daum C."/>
            <person name="Ng V."/>
            <person name="Clum A."/>
            <person name="Steindorff A."/>
            <person name="Ohm R."/>
            <person name="Martin F."/>
            <person name="Silar P."/>
            <person name="Natvig D."/>
            <person name="Lalanne C."/>
            <person name="Gautier V."/>
            <person name="Ament-Velasquez S.L."/>
            <person name="Kruys A."/>
            <person name="Hutchinson M.I."/>
            <person name="Powell A.J."/>
            <person name="Barry K."/>
            <person name="Miller A.N."/>
            <person name="Grigoriev I.V."/>
            <person name="Debuchy R."/>
            <person name="Gladieux P."/>
            <person name="Thoren M.H."/>
            <person name="Johannesson H."/>
        </authorList>
    </citation>
    <scope>NUCLEOTIDE SEQUENCE</scope>
    <source>
        <strain evidence="2">SMH2532-1</strain>
    </source>
</reference>
<gene>
    <name evidence="2" type="ORF">B0T16DRAFT_406084</name>
</gene>
<dbReference type="EMBL" id="JAULSV010000002">
    <property type="protein sequence ID" value="KAK0652371.1"/>
    <property type="molecule type" value="Genomic_DNA"/>
</dbReference>
<dbReference type="Proteomes" id="UP001174936">
    <property type="component" value="Unassembled WGS sequence"/>
</dbReference>
<protein>
    <submittedName>
        <fullName evidence="2">Uncharacterized protein</fullName>
    </submittedName>
</protein>
<proteinExistence type="predicted"/>
<keyword evidence="1" id="KW-0732">Signal</keyword>
<evidence type="ECO:0000313" key="3">
    <source>
        <dbReference type="Proteomes" id="UP001174936"/>
    </source>
</evidence>
<name>A0AA40CUW7_9PEZI</name>
<keyword evidence="3" id="KW-1185">Reference proteome</keyword>
<dbReference type="AlphaFoldDB" id="A0AA40CUW7"/>
<evidence type="ECO:0000313" key="2">
    <source>
        <dbReference type="EMBL" id="KAK0652371.1"/>
    </source>
</evidence>